<protein>
    <submittedName>
        <fullName evidence="2">Formate dehydrogenase subunit delta</fullName>
    </submittedName>
</protein>
<keyword evidence="3" id="KW-1185">Reference proteome</keyword>
<gene>
    <name evidence="2" type="ORF">SAMN02982922_5792</name>
</gene>
<organism evidence="2 3">
    <name type="scientific">Mesorhizobium australicum</name>
    <dbReference type="NCBI Taxonomy" id="536018"/>
    <lineage>
        <taxon>Bacteria</taxon>
        <taxon>Pseudomonadati</taxon>
        <taxon>Pseudomonadota</taxon>
        <taxon>Alphaproteobacteria</taxon>
        <taxon>Hyphomicrobiales</taxon>
        <taxon>Phyllobacteriaceae</taxon>
        <taxon>Mesorhizobium</taxon>
    </lineage>
</organism>
<dbReference type="EMBL" id="FXBL01000004">
    <property type="protein sequence ID" value="SMH57432.1"/>
    <property type="molecule type" value="Genomic_DNA"/>
</dbReference>
<feature type="region of interest" description="Disordered" evidence="1">
    <location>
        <begin position="77"/>
        <end position="111"/>
    </location>
</feature>
<dbReference type="Pfam" id="PF11390">
    <property type="entry name" value="FdsD"/>
    <property type="match status" value="1"/>
</dbReference>
<evidence type="ECO:0000256" key="1">
    <source>
        <dbReference type="SAM" id="MobiDB-lite"/>
    </source>
</evidence>
<evidence type="ECO:0000313" key="2">
    <source>
        <dbReference type="EMBL" id="SMH57432.1"/>
    </source>
</evidence>
<evidence type="ECO:0000313" key="3">
    <source>
        <dbReference type="Proteomes" id="UP000193083"/>
    </source>
</evidence>
<accession>A0A1X7PZ94</accession>
<sequence>MSPDQHHATDVIAKIVRMANQIGTFFASKPHDEGVAGVAEHINKFWEPRMRRHFFEVFDAGGESLSPIVKEAAATIRRPAEAPHPGANAGAPGGKGSAAGESKAEIAASQG</sequence>
<dbReference type="InterPro" id="IPR021074">
    <property type="entry name" value="Formate_DH_dsu"/>
</dbReference>
<dbReference type="Proteomes" id="UP000193083">
    <property type="component" value="Unassembled WGS sequence"/>
</dbReference>
<reference evidence="3" key="1">
    <citation type="submission" date="2017-04" db="EMBL/GenBank/DDBJ databases">
        <authorList>
            <person name="Varghese N."/>
            <person name="Submissions S."/>
        </authorList>
    </citation>
    <scope>NUCLEOTIDE SEQUENCE [LARGE SCALE GENOMIC DNA]</scope>
    <source>
        <strain evidence="3">B5P</strain>
    </source>
</reference>
<proteinExistence type="predicted"/>
<name>A0A1X7PZ94_9HYPH</name>
<dbReference type="OrthoDB" id="7409377at2"/>
<dbReference type="AlphaFoldDB" id="A0A1X7PZ94"/>
<dbReference type="RefSeq" id="WP_085467346.1">
    <property type="nucleotide sequence ID" value="NZ_FXBL01000004.1"/>
</dbReference>